<accession>A0A1Y2M8B0</accession>
<dbReference type="PANTHER" id="PTHR28094:SF2">
    <property type="entry name" value="BACTERIOPHAGE T5 ORF172 DNA-BINDING DOMAIN-CONTAINING PROTEIN"/>
    <property type="match status" value="1"/>
</dbReference>
<feature type="domain" description="Bacteriophage T5 Orf172 DNA-binding" evidence="3">
    <location>
        <begin position="252"/>
        <end position="339"/>
    </location>
</feature>
<feature type="compositionally biased region" description="Polar residues" evidence="1">
    <location>
        <begin position="199"/>
        <end position="210"/>
    </location>
</feature>
<keyword evidence="2" id="KW-0472">Membrane</keyword>
<evidence type="ECO:0000256" key="1">
    <source>
        <dbReference type="SAM" id="MobiDB-lite"/>
    </source>
</evidence>
<evidence type="ECO:0000313" key="4">
    <source>
        <dbReference type="EMBL" id="OSS52345.1"/>
    </source>
</evidence>
<sequence>MAFELNSRARDVLSEDCSELHASSVGMTPAKRKGSSQDLEATLNEKAHSTPHLLGSENMPERPNSHKRAKSTSEYTGIPDSCKRRSPFIRERARVEHVRECLDPICRHQRPLVQDTISDNEKLIPFNLQRQLQGEKSVVVISDDEEASLLISEDTDDINDANEGVPLQNITDEEPVKGTKVPHANARELGQDYSEDPNAHNSDSQPSSNLRRSKGYRIPQTISQMHESLRRILSDKLTPGERKGRIYVMRDEKRPHLCKIGRSVSSDKRAASIRRACEIDCEEIFGLDVDRYVRTELLVHAYLSDMRRPYKCTNASCNRVHDEWFVIPTEAAISAVKRWVQFMKQHDPYDIKSLELNPFWSLWIKAHSNPCTDIDANLVRARWNTIITPSALDWSRVWFIFVQGIVKRLFWPMFATLGWTMTFITVRHPAAFSLMVMSVVGTFFSMTRNPHLLRDISGKFK</sequence>
<proteinExistence type="predicted"/>
<keyword evidence="2" id="KW-1133">Transmembrane helix</keyword>
<dbReference type="InParanoid" id="A0A1Y2M8B0"/>
<dbReference type="InterPro" id="IPR053006">
    <property type="entry name" value="Meiosis_regulatory"/>
</dbReference>
<organism evidence="4 5">
    <name type="scientific">Epicoccum nigrum</name>
    <name type="common">Soil fungus</name>
    <name type="synonym">Epicoccum purpurascens</name>
    <dbReference type="NCBI Taxonomy" id="105696"/>
    <lineage>
        <taxon>Eukaryota</taxon>
        <taxon>Fungi</taxon>
        <taxon>Dikarya</taxon>
        <taxon>Ascomycota</taxon>
        <taxon>Pezizomycotina</taxon>
        <taxon>Dothideomycetes</taxon>
        <taxon>Pleosporomycetidae</taxon>
        <taxon>Pleosporales</taxon>
        <taxon>Pleosporineae</taxon>
        <taxon>Didymellaceae</taxon>
        <taxon>Epicoccum</taxon>
    </lineage>
</organism>
<name>A0A1Y2M8B0_EPING</name>
<gene>
    <name evidence="4" type="ORF">B5807_02775</name>
</gene>
<evidence type="ECO:0000313" key="5">
    <source>
        <dbReference type="Proteomes" id="UP000193240"/>
    </source>
</evidence>
<protein>
    <recommendedName>
        <fullName evidence="3">Bacteriophage T5 Orf172 DNA-binding domain-containing protein</fullName>
    </recommendedName>
</protein>
<dbReference type="EMBL" id="KZ107839">
    <property type="protein sequence ID" value="OSS52345.1"/>
    <property type="molecule type" value="Genomic_DNA"/>
</dbReference>
<keyword evidence="5" id="KW-1185">Reference proteome</keyword>
<dbReference type="InterPro" id="IPR018306">
    <property type="entry name" value="Phage_T5_Orf172_DNA-bd"/>
</dbReference>
<dbReference type="PANTHER" id="PTHR28094">
    <property type="entry name" value="MEIOTICALLY UP-REGULATED GENE 113 PROTEIN"/>
    <property type="match status" value="1"/>
</dbReference>
<dbReference type="SMART" id="SM00974">
    <property type="entry name" value="T5orf172"/>
    <property type="match status" value="1"/>
</dbReference>
<evidence type="ECO:0000259" key="3">
    <source>
        <dbReference type="SMART" id="SM00974"/>
    </source>
</evidence>
<feature type="region of interest" description="Disordered" evidence="1">
    <location>
        <begin position="20"/>
        <end position="79"/>
    </location>
</feature>
<reference evidence="4 5" key="1">
    <citation type="journal article" date="2017" name="Genome Announc.">
        <title>Genome sequence of the saprophytic ascomycete Epicoccum nigrum ICMP 19927 strain isolated from New Zealand.</title>
        <authorList>
            <person name="Fokin M."/>
            <person name="Fleetwood D."/>
            <person name="Weir B.S."/>
            <person name="Villas-Boas S.G."/>
        </authorList>
    </citation>
    <scope>NUCLEOTIDE SEQUENCE [LARGE SCALE GENOMIC DNA]</scope>
    <source>
        <strain evidence="4 5">ICMP 19927</strain>
    </source>
</reference>
<evidence type="ECO:0000256" key="2">
    <source>
        <dbReference type="SAM" id="Phobius"/>
    </source>
</evidence>
<feature type="transmembrane region" description="Helical" evidence="2">
    <location>
        <begin position="430"/>
        <end position="447"/>
    </location>
</feature>
<dbReference type="AlphaFoldDB" id="A0A1Y2M8B0"/>
<dbReference type="Pfam" id="PF10544">
    <property type="entry name" value="T5orf172"/>
    <property type="match status" value="1"/>
</dbReference>
<dbReference type="STRING" id="105696.A0A1Y2M8B0"/>
<feature type="region of interest" description="Disordered" evidence="1">
    <location>
        <begin position="153"/>
        <end position="214"/>
    </location>
</feature>
<dbReference type="Proteomes" id="UP000193240">
    <property type="component" value="Unassembled WGS sequence"/>
</dbReference>
<keyword evidence="2" id="KW-0812">Transmembrane</keyword>